<reference evidence="1 2" key="1">
    <citation type="submission" date="2024-02" db="EMBL/GenBank/DDBJ databases">
        <authorList>
            <person name="Daric V."/>
            <person name="Darras S."/>
        </authorList>
    </citation>
    <scope>NUCLEOTIDE SEQUENCE [LARGE SCALE GENOMIC DNA]</scope>
</reference>
<protein>
    <submittedName>
        <fullName evidence="1">Uncharacterized protein</fullName>
    </submittedName>
</protein>
<name>A0ABP0FTX6_CLALP</name>
<gene>
    <name evidence="1" type="ORF">CVLEPA_LOCUS13566</name>
</gene>
<dbReference type="EMBL" id="CAWYQH010000096">
    <property type="protein sequence ID" value="CAK8682783.1"/>
    <property type="molecule type" value="Genomic_DNA"/>
</dbReference>
<accession>A0ABP0FTX6</accession>
<sequence>MIGPIVGIAIICMTCQAMFGVCMTQQMSYNNAEETHAQVQHPLLTSLKNFHTVFVHQLEDKNHERRYSNIGSKMKTSGWTTDLQHFFRIPITKKMLTFLSLWKAGNMFLILR</sequence>
<organism evidence="1 2">
    <name type="scientific">Clavelina lepadiformis</name>
    <name type="common">Light-bulb sea squirt</name>
    <name type="synonym">Ascidia lepadiformis</name>
    <dbReference type="NCBI Taxonomy" id="159417"/>
    <lineage>
        <taxon>Eukaryota</taxon>
        <taxon>Metazoa</taxon>
        <taxon>Chordata</taxon>
        <taxon>Tunicata</taxon>
        <taxon>Ascidiacea</taxon>
        <taxon>Aplousobranchia</taxon>
        <taxon>Clavelinidae</taxon>
        <taxon>Clavelina</taxon>
    </lineage>
</organism>
<evidence type="ECO:0000313" key="1">
    <source>
        <dbReference type="EMBL" id="CAK8682783.1"/>
    </source>
</evidence>
<keyword evidence="2" id="KW-1185">Reference proteome</keyword>
<proteinExistence type="predicted"/>
<evidence type="ECO:0000313" key="2">
    <source>
        <dbReference type="Proteomes" id="UP001642483"/>
    </source>
</evidence>
<dbReference type="Proteomes" id="UP001642483">
    <property type="component" value="Unassembled WGS sequence"/>
</dbReference>
<comment type="caution">
    <text evidence="1">The sequence shown here is derived from an EMBL/GenBank/DDBJ whole genome shotgun (WGS) entry which is preliminary data.</text>
</comment>